<dbReference type="CDD" id="cd00086">
    <property type="entry name" value="homeodomain"/>
    <property type="match status" value="1"/>
</dbReference>
<dbReference type="GO" id="GO:0000981">
    <property type="term" value="F:DNA-binding transcription factor activity, RNA polymerase II-specific"/>
    <property type="evidence" value="ECO:0007669"/>
    <property type="project" value="InterPro"/>
</dbReference>
<sequence>MQNFANSSDAAPQRPSSQSSQTTAPAKPAGAPPKPHPNGMTDVKPRLTKEQHDILEKHFQQQHKPSTNTKRGFADNLGVPLDKINNWFQNRRAKVKQDFKKQMNQYNMSMGIYSQQTMPMMSSQFPPHGDHQQSHLSIPHDYYPVSADLSPASMPVQSVEGPSVLDLGAQMSLQQPHYDIHHSLRSIPEADRATAYNNPNAVMHSFMAATAGAPYMQNPATLPPQDPGLPYDPSSNIVDGLPGDMGYPMPSSLDPNAAPSHAPLQFTEFGIDFADLQNNAGEISDGASPFSGAHSNATTQSSGVPNAPSVASITSMYSGWTDEQKGNQNNKLSHEPEDVFDSPYNLPQASVSDAGLFSWSQNGPNPPFQQRDMYQHSNTSAHAVLSSPGQHERTVSAGPSEFESPMFGDDGFPRRNSSTSNLASNIEAINIQNRTPDQFEHPDQASSIAARRQQRPTALNSSTLRSASYTSGMPSPGNNGDHTLRRIRSGGFSGVSGRVQKPSSGSAQRSPMSMTFTEAASSPKFARAFSASSNTTVGGTQGSGSLAPPTPQTPNETPRFPYWQSNTVLRNHPTMPDHSSPESLNANWSMEPPSAGNYSSGTSPPSTPLDLAQMNQARLTQDGLYHDTPPQSAPAAQQGFPRTNMMQPPQMRAGFHSSTDLTIAQPKPSHFRRPSLPEPRQEQTDNSSMMYSGGFGNLSYDDFRDVSLTGITHNVPFAPPVSAMPDFLVHQYAPPSGSGPNGVYARRPNEPQTKNFIFANQGPSDFRS</sequence>
<evidence type="ECO:0000256" key="2">
    <source>
        <dbReference type="ARBA" id="ARBA00010896"/>
    </source>
</evidence>
<feature type="region of interest" description="Disordered" evidence="8">
    <location>
        <begin position="661"/>
        <end position="688"/>
    </location>
</feature>
<feature type="compositionally biased region" description="Polar residues" evidence="8">
    <location>
        <begin position="501"/>
        <end position="520"/>
    </location>
</feature>
<dbReference type="GO" id="GO:0003677">
    <property type="term" value="F:DNA binding"/>
    <property type="evidence" value="ECO:0007669"/>
    <property type="project" value="UniProtKB-UniRule"/>
</dbReference>
<evidence type="ECO:0000256" key="5">
    <source>
        <dbReference type="ARBA" id="ARBA00023242"/>
    </source>
</evidence>
<dbReference type="PANTHER" id="PTHR24341:SF6">
    <property type="entry name" value="HOMEOBOX PROTEIN INVECTED"/>
    <property type="match status" value="1"/>
</dbReference>
<dbReference type="OrthoDB" id="6159439at2759"/>
<feature type="domain" description="Homeobox" evidence="9">
    <location>
        <begin position="38"/>
        <end position="98"/>
    </location>
</feature>
<feature type="region of interest" description="Disordered" evidence="8">
    <location>
        <begin position="732"/>
        <end position="768"/>
    </location>
</feature>
<feature type="region of interest" description="Disordered" evidence="8">
    <location>
        <begin position="280"/>
        <end position="309"/>
    </location>
</feature>
<comment type="caution">
    <text evidence="10">The sequence shown here is derived from an EMBL/GenBank/DDBJ whole genome shotgun (WGS) entry which is preliminary data.</text>
</comment>
<comment type="subcellular location">
    <subcellularLocation>
        <location evidence="1 6 7">Nucleus</location>
    </subcellularLocation>
</comment>
<organism evidence="10 11">
    <name type="scientific">Periconia digitata</name>
    <dbReference type="NCBI Taxonomy" id="1303443"/>
    <lineage>
        <taxon>Eukaryota</taxon>
        <taxon>Fungi</taxon>
        <taxon>Dikarya</taxon>
        <taxon>Ascomycota</taxon>
        <taxon>Pezizomycotina</taxon>
        <taxon>Dothideomycetes</taxon>
        <taxon>Pleosporomycetidae</taxon>
        <taxon>Pleosporales</taxon>
        <taxon>Massarineae</taxon>
        <taxon>Periconiaceae</taxon>
        <taxon>Periconia</taxon>
    </lineage>
</organism>
<dbReference type="SMART" id="SM00389">
    <property type="entry name" value="HOX"/>
    <property type="match status" value="1"/>
</dbReference>
<dbReference type="Proteomes" id="UP001152607">
    <property type="component" value="Unassembled WGS sequence"/>
</dbReference>
<evidence type="ECO:0000313" key="11">
    <source>
        <dbReference type="Proteomes" id="UP001152607"/>
    </source>
</evidence>
<dbReference type="GO" id="GO:0016586">
    <property type="term" value="C:RSC-type complex"/>
    <property type="evidence" value="ECO:0007669"/>
    <property type="project" value="TreeGrafter"/>
</dbReference>
<accession>A0A9W4U1K5</accession>
<comment type="similarity">
    <text evidence="2">Belongs to the engrailed homeobox family.</text>
</comment>
<dbReference type="Gene3D" id="1.10.10.60">
    <property type="entry name" value="Homeodomain-like"/>
    <property type="match status" value="1"/>
</dbReference>
<dbReference type="InterPro" id="IPR009057">
    <property type="entry name" value="Homeodomain-like_sf"/>
</dbReference>
<proteinExistence type="inferred from homology"/>
<evidence type="ECO:0000259" key="9">
    <source>
        <dbReference type="PROSITE" id="PS50071"/>
    </source>
</evidence>
<dbReference type="SUPFAM" id="SSF46689">
    <property type="entry name" value="Homeodomain-like"/>
    <property type="match status" value="1"/>
</dbReference>
<keyword evidence="3 6" id="KW-0238">DNA-binding</keyword>
<dbReference type="InterPro" id="IPR001356">
    <property type="entry name" value="HD"/>
</dbReference>
<dbReference type="InterPro" id="IPR017970">
    <property type="entry name" value="Homeobox_CS"/>
</dbReference>
<evidence type="ECO:0000256" key="8">
    <source>
        <dbReference type="SAM" id="MobiDB-lite"/>
    </source>
</evidence>
<keyword evidence="4 6" id="KW-0371">Homeobox</keyword>
<feature type="compositionally biased region" description="Polar residues" evidence="8">
    <location>
        <begin position="455"/>
        <end position="481"/>
    </location>
</feature>
<evidence type="ECO:0000256" key="7">
    <source>
        <dbReference type="RuleBase" id="RU000682"/>
    </source>
</evidence>
<dbReference type="PANTHER" id="PTHR24341">
    <property type="entry name" value="HOMEOBOX PROTEIN ENGRAILED"/>
    <property type="match status" value="1"/>
</dbReference>
<dbReference type="EMBL" id="CAOQHR010000001">
    <property type="protein sequence ID" value="CAI6239987.1"/>
    <property type="molecule type" value="Genomic_DNA"/>
</dbReference>
<dbReference type="PROSITE" id="PS50071">
    <property type="entry name" value="HOMEOBOX_2"/>
    <property type="match status" value="1"/>
</dbReference>
<evidence type="ECO:0000256" key="3">
    <source>
        <dbReference type="ARBA" id="ARBA00023125"/>
    </source>
</evidence>
<feature type="region of interest" description="Disordered" evidence="8">
    <location>
        <begin position="434"/>
        <end position="560"/>
    </location>
</feature>
<reference evidence="10" key="1">
    <citation type="submission" date="2023-01" db="EMBL/GenBank/DDBJ databases">
        <authorList>
            <person name="Van Ghelder C."/>
            <person name="Rancurel C."/>
        </authorList>
    </citation>
    <scope>NUCLEOTIDE SEQUENCE</scope>
    <source>
        <strain evidence="10">CNCM I-4278</strain>
    </source>
</reference>
<dbReference type="AlphaFoldDB" id="A0A9W4U1K5"/>
<dbReference type="PROSITE" id="PS00027">
    <property type="entry name" value="HOMEOBOX_1"/>
    <property type="match status" value="1"/>
</dbReference>
<feature type="region of interest" description="Disordered" evidence="8">
    <location>
        <begin position="1"/>
        <end position="51"/>
    </location>
</feature>
<evidence type="ECO:0000313" key="10">
    <source>
        <dbReference type="EMBL" id="CAI6239987.1"/>
    </source>
</evidence>
<evidence type="ECO:0000256" key="1">
    <source>
        <dbReference type="ARBA" id="ARBA00004123"/>
    </source>
</evidence>
<feature type="region of interest" description="Disordered" evidence="8">
    <location>
        <begin position="573"/>
        <end position="609"/>
    </location>
</feature>
<feature type="compositionally biased region" description="Polar residues" evidence="8">
    <location>
        <begin position="293"/>
        <end position="309"/>
    </location>
</feature>
<gene>
    <name evidence="10" type="ORF">PDIGIT_LOCUS546</name>
</gene>
<protein>
    <recommendedName>
        <fullName evidence="9">Homeobox domain-containing protein</fullName>
    </recommendedName>
</protein>
<evidence type="ECO:0000256" key="4">
    <source>
        <dbReference type="ARBA" id="ARBA00023155"/>
    </source>
</evidence>
<evidence type="ECO:0000256" key="6">
    <source>
        <dbReference type="PROSITE-ProRule" id="PRU00108"/>
    </source>
</evidence>
<feature type="DNA-binding region" description="Homeobox" evidence="6">
    <location>
        <begin position="40"/>
        <end position="99"/>
    </location>
</feature>
<keyword evidence="5 6" id="KW-0539">Nucleus</keyword>
<keyword evidence="11" id="KW-1185">Reference proteome</keyword>
<feature type="compositionally biased region" description="Low complexity" evidence="8">
    <location>
        <begin position="7"/>
        <end position="29"/>
    </location>
</feature>
<dbReference type="Pfam" id="PF00046">
    <property type="entry name" value="Homeodomain"/>
    <property type="match status" value="1"/>
</dbReference>
<dbReference type="InterPro" id="IPR050720">
    <property type="entry name" value="Engrailed_Homeobox_TFs"/>
</dbReference>
<name>A0A9W4U1K5_9PLEO</name>